<feature type="region of interest" description="Disordered" evidence="3">
    <location>
        <begin position="91"/>
        <end position="133"/>
    </location>
</feature>
<sequence length="133" mass="14097">MGRKSNTTKFPVARIKKIMQSDEEVGKVAAATPVAVSKALELFMAELLGTAVTEARSRGSKRVLPGHLKAAVQANERLDFCKDICASAPDVPAADIAGPSSTSSGALKTLRGDEDAADSNGKKKRRKKEDSRD</sequence>
<dbReference type="GO" id="GO:0017054">
    <property type="term" value="C:negative cofactor 2 complex"/>
    <property type="evidence" value="ECO:0007669"/>
    <property type="project" value="TreeGrafter"/>
</dbReference>
<organism evidence="5 6">
    <name type="scientific">Ceraceosorus bombacis</name>
    <dbReference type="NCBI Taxonomy" id="401625"/>
    <lineage>
        <taxon>Eukaryota</taxon>
        <taxon>Fungi</taxon>
        <taxon>Dikarya</taxon>
        <taxon>Basidiomycota</taxon>
        <taxon>Ustilaginomycotina</taxon>
        <taxon>Exobasidiomycetes</taxon>
        <taxon>Ceraceosorales</taxon>
        <taxon>Ceraceosoraceae</taxon>
        <taxon>Ceraceosorus</taxon>
    </lineage>
</organism>
<evidence type="ECO:0000256" key="3">
    <source>
        <dbReference type="SAM" id="MobiDB-lite"/>
    </source>
</evidence>
<dbReference type="GO" id="GO:0001046">
    <property type="term" value="F:core promoter sequence-specific DNA binding"/>
    <property type="evidence" value="ECO:0007669"/>
    <property type="project" value="TreeGrafter"/>
</dbReference>
<evidence type="ECO:0000256" key="1">
    <source>
        <dbReference type="ARBA" id="ARBA00004123"/>
    </source>
</evidence>
<dbReference type="GO" id="GO:0046982">
    <property type="term" value="F:protein heterodimerization activity"/>
    <property type="evidence" value="ECO:0007669"/>
    <property type="project" value="InterPro"/>
</dbReference>
<dbReference type="GO" id="GO:0016251">
    <property type="term" value="F:RNA polymerase II general transcription initiation factor activity"/>
    <property type="evidence" value="ECO:0007669"/>
    <property type="project" value="TreeGrafter"/>
</dbReference>
<dbReference type="InterPro" id="IPR050568">
    <property type="entry name" value="Transcr_DNA_Rep_Reg"/>
</dbReference>
<name>A0A0P1BMD8_9BASI</name>
<dbReference type="Proteomes" id="UP000054845">
    <property type="component" value="Unassembled WGS sequence"/>
</dbReference>
<evidence type="ECO:0000313" key="5">
    <source>
        <dbReference type="EMBL" id="CEH17536.1"/>
    </source>
</evidence>
<dbReference type="PANTHER" id="PTHR10252">
    <property type="entry name" value="HISTONE-LIKE TRANSCRIPTION FACTOR CCAAT-RELATED"/>
    <property type="match status" value="1"/>
</dbReference>
<dbReference type="SUPFAM" id="SSF47113">
    <property type="entry name" value="Histone-fold"/>
    <property type="match status" value="1"/>
</dbReference>
<keyword evidence="6" id="KW-1185">Reference proteome</keyword>
<proteinExistence type="predicted"/>
<evidence type="ECO:0000256" key="2">
    <source>
        <dbReference type="ARBA" id="ARBA00023242"/>
    </source>
</evidence>
<accession>A0A0P1BMD8</accession>
<evidence type="ECO:0000259" key="4">
    <source>
        <dbReference type="Pfam" id="PF00808"/>
    </source>
</evidence>
<dbReference type="InterPro" id="IPR003958">
    <property type="entry name" value="CBFA_NFYB_domain"/>
</dbReference>
<dbReference type="EMBL" id="CCYA01000265">
    <property type="protein sequence ID" value="CEH17536.1"/>
    <property type="molecule type" value="Genomic_DNA"/>
</dbReference>
<reference evidence="5 6" key="1">
    <citation type="submission" date="2014-09" db="EMBL/GenBank/DDBJ databases">
        <authorList>
            <person name="Magalhaes I.L.F."/>
            <person name="Oliveira U."/>
            <person name="Santos F.R."/>
            <person name="Vidigal T.H.D.A."/>
            <person name="Brescovit A.D."/>
            <person name="Santos A.J."/>
        </authorList>
    </citation>
    <scope>NUCLEOTIDE SEQUENCE [LARGE SCALE GENOMIC DNA]</scope>
</reference>
<dbReference type="PANTHER" id="PTHR10252:SF5">
    <property type="entry name" value="DR1-ASSOCIATED COREPRESSOR"/>
    <property type="match status" value="1"/>
</dbReference>
<feature type="domain" description="Transcription factor CBF/NF-Y/archaeal histone" evidence="4">
    <location>
        <begin position="9"/>
        <end position="72"/>
    </location>
</feature>
<evidence type="ECO:0000313" key="6">
    <source>
        <dbReference type="Proteomes" id="UP000054845"/>
    </source>
</evidence>
<dbReference type="Gene3D" id="1.10.20.10">
    <property type="entry name" value="Histone, subunit A"/>
    <property type="match status" value="1"/>
</dbReference>
<dbReference type="AlphaFoldDB" id="A0A0P1BMD8"/>
<dbReference type="InterPro" id="IPR009072">
    <property type="entry name" value="Histone-fold"/>
</dbReference>
<dbReference type="STRING" id="401625.A0A0P1BMD8"/>
<dbReference type="OrthoDB" id="653904at2759"/>
<dbReference type="Pfam" id="PF00808">
    <property type="entry name" value="CBFD_NFYB_HMF"/>
    <property type="match status" value="1"/>
</dbReference>
<comment type="subcellular location">
    <subcellularLocation>
        <location evidence="1">Nucleus</location>
    </subcellularLocation>
</comment>
<dbReference type="CDD" id="cd22906">
    <property type="entry name" value="HFD_DRAP1"/>
    <property type="match status" value="1"/>
</dbReference>
<protein>
    <submittedName>
        <fullName evidence="5">Cbf nf-y family transcription</fullName>
    </submittedName>
</protein>
<keyword evidence="2" id="KW-0539">Nucleus</keyword>